<comment type="caution">
    <text evidence="1">The sequence shown here is derived from an EMBL/GenBank/DDBJ whole genome shotgun (WGS) entry which is preliminary data.</text>
</comment>
<organism evidence="1 2">
    <name type="scientific">Streptomyces noursei</name>
    <name type="common">Streptomyces albulus</name>
    <dbReference type="NCBI Taxonomy" id="1971"/>
    <lineage>
        <taxon>Bacteria</taxon>
        <taxon>Bacillati</taxon>
        <taxon>Actinomycetota</taxon>
        <taxon>Actinomycetes</taxon>
        <taxon>Kitasatosporales</taxon>
        <taxon>Streptomycetaceae</taxon>
        <taxon>Streptomyces</taxon>
    </lineage>
</organism>
<protein>
    <submittedName>
        <fullName evidence="1">Uncharacterized protein</fullName>
    </submittedName>
</protein>
<accession>A0A401RA63</accession>
<reference evidence="1 2" key="1">
    <citation type="journal article" date="2019" name="Microbiol. Resour. Announc.">
        <title>Draft Genome Sequence of the Most Traditional epsilon-Poly-l-Lysine Producer, Streptomyces albulus NBRC14147.</title>
        <authorList>
            <person name="Yamanaka K."/>
            <person name="Hamano Y."/>
        </authorList>
    </citation>
    <scope>NUCLEOTIDE SEQUENCE [LARGE SCALE GENOMIC DNA]</scope>
    <source>
        <strain evidence="1 2">NBRC 14147</strain>
    </source>
</reference>
<evidence type="ECO:0000313" key="1">
    <source>
        <dbReference type="EMBL" id="GCB94512.1"/>
    </source>
</evidence>
<dbReference type="Proteomes" id="UP000288351">
    <property type="component" value="Unassembled WGS sequence"/>
</dbReference>
<dbReference type="EMBL" id="BHXC01000007">
    <property type="protein sequence ID" value="GCB94512.1"/>
    <property type="molecule type" value="Genomic_DNA"/>
</dbReference>
<proteinExistence type="predicted"/>
<gene>
    <name evidence="1" type="ORF">SALB_07312</name>
</gene>
<dbReference type="AlphaFoldDB" id="A0A401RA63"/>
<dbReference type="RefSeq" id="WP_016571604.1">
    <property type="nucleotide sequence ID" value="NZ_BHXC01000007.1"/>
</dbReference>
<sequence>MQHAARPHQFDDHLIWAFLHTFLRHGLIRSAVDGPHGQWFVQIMAGGPIHHLTDTEDACDFVLGILHIIDDVTAGEQ</sequence>
<name>A0A401RA63_STRNR</name>
<evidence type="ECO:0000313" key="2">
    <source>
        <dbReference type="Proteomes" id="UP000288351"/>
    </source>
</evidence>